<dbReference type="OrthoDB" id="2014869at2759"/>
<proteinExistence type="inferred from homology"/>
<dbReference type="GO" id="GO:0005576">
    <property type="term" value="C:extracellular region"/>
    <property type="evidence" value="ECO:0007669"/>
    <property type="project" value="UniProtKB-SubCell"/>
</dbReference>
<name>A0A6A1WLF2_9ROSI</name>
<dbReference type="InterPro" id="IPR036852">
    <property type="entry name" value="Peptidase_S8/S53_dom_sf"/>
</dbReference>
<reference evidence="4 5" key="1">
    <citation type="journal article" date="2019" name="Plant Biotechnol. J.">
        <title>The red bayberry genome and genetic basis of sex determination.</title>
        <authorList>
            <person name="Jia H.M."/>
            <person name="Jia H.J."/>
            <person name="Cai Q.L."/>
            <person name="Wang Y."/>
            <person name="Zhao H.B."/>
            <person name="Yang W.F."/>
            <person name="Wang G.Y."/>
            <person name="Li Y.H."/>
            <person name="Zhan D.L."/>
            <person name="Shen Y.T."/>
            <person name="Niu Q.F."/>
            <person name="Chang L."/>
            <person name="Qiu J."/>
            <person name="Zhao L."/>
            <person name="Xie H.B."/>
            <person name="Fu W.Y."/>
            <person name="Jin J."/>
            <person name="Li X.W."/>
            <person name="Jiao Y."/>
            <person name="Zhou C.C."/>
            <person name="Tu T."/>
            <person name="Chai C.Y."/>
            <person name="Gao J.L."/>
            <person name="Fan L.J."/>
            <person name="van de Weg E."/>
            <person name="Wang J.Y."/>
            <person name="Gao Z.S."/>
        </authorList>
    </citation>
    <scope>NUCLEOTIDE SEQUENCE [LARGE SCALE GENOMIC DNA]</scope>
    <source>
        <tissue evidence="4">Leaves</tissue>
    </source>
</reference>
<comment type="similarity">
    <text evidence="2">Belongs to the peptidase S8 family.</text>
</comment>
<comment type="caution">
    <text evidence="4">The sequence shown here is derived from an EMBL/GenBank/DDBJ whole genome shotgun (WGS) entry which is preliminary data.</text>
</comment>
<keyword evidence="5" id="KW-1185">Reference proteome</keyword>
<dbReference type="SUPFAM" id="SSF52743">
    <property type="entry name" value="Subtilisin-like"/>
    <property type="match status" value="1"/>
</dbReference>
<evidence type="ECO:0000256" key="2">
    <source>
        <dbReference type="ARBA" id="ARBA00011073"/>
    </source>
</evidence>
<dbReference type="EMBL" id="RXIC02000019">
    <property type="protein sequence ID" value="KAB1226092.1"/>
    <property type="molecule type" value="Genomic_DNA"/>
</dbReference>
<dbReference type="Gene3D" id="3.40.50.200">
    <property type="entry name" value="Peptidase S8/S53 domain"/>
    <property type="match status" value="2"/>
</dbReference>
<evidence type="ECO:0000256" key="1">
    <source>
        <dbReference type="ARBA" id="ARBA00004613"/>
    </source>
</evidence>
<keyword evidence="4" id="KW-0378">Hydrolase</keyword>
<keyword evidence="3" id="KW-0732">Signal</keyword>
<dbReference type="GO" id="GO:0006508">
    <property type="term" value="P:proteolysis"/>
    <property type="evidence" value="ECO:0007669"/>
    <property type="project" value="UniProtKB-KW"/>
</dbReference>
<dbReference type="GO" id="GO:0004252">
    <property type="term" value="F:serine-type endopeptidase activity"/>
    <property type="evidence" value="ECO:0007669"/>
    <property type="project" value="InterPro"/>
</dbReference>
<protein>
    <submittedName>
        <fullName evidence="4">Subtilisin-like protease SDD1</fullName>
    </submittedName>
</protein>
<dbReference type="InterPro" id="IPR045051">
    <property type="entry name" value="SBT"/>
</dbReference>
<evidence type="ECO:0000313" key="4">
    <source>
        <dbReference type="EMBL" id="KAB1226092.1"/>
    </source>
</evidence>
<dbReference type="Proteomes" id="UP000516437">
    <property type="component" value="Chromosome 1"/>
</dbReference>
<dbReference type="Gene3D" id="3.50.30.30">
    <property type="match status" value="1"/>
</dbReference>
<evidence type="ECO:0000313" key="5">
    <source>
        <dbReference type="Proteomes" id="UP000516437"/>
    </source>
</evidence>
<evidence type="ECO:0000256" key="3">
    <source>
        <dbReference type="ARBA" id="ARBA00022729"/>
    </source>
</evidence>
<comment type="subcellular location">
    <subcellularLocation>
        <location evidence="1">Secreted</location>
    </subcellularLocation>
</comment>
<gene>
    <name evidence="4" type="ORF">CJ030_MR1G008042</name>
</gene>
<sequence length="243" mass="26275">MAYVRKATLENRYSSIRRSFYDFVGAFGHYISTIESLKFDIVLHGCTAVLTLDELEVLKKSSGFISAYSDTASTLATTYTPKFLSLSASVGLLNASNYGKDIIIGIVDTGVWPESPSFNDNGFPGKPLIYENAIAATSFSAIEKGIVVVTATGNQGPTLKTVDNGFPWVLTVASSTIDRWFAGSLALGNGETIYGWSMFPSDTLCPNLPLMYNRLTTLSCTSNKLYGVSNGVLSTIKLNMLSY</sequence>
<dbReference type="PANTHER" id="PTHR10795">
    <property type="entry name" value="PROPROTEIN CONVERTASE SUBTILISIN/KEXIN"/>
    <property type="match status" value="1"/>
</dbReference>
<keyword evidence="4" id="KW-0645">Protease</keyword>
<organism evidence="4 5">
    <name type="scientific">Morella rubra</name>
    <name type="common">Chinese bayberry</name>
    <dbReference type="NCBI Taxonomy" id="262757"/>
    <lineage>
        <taxon>Eukaryota</taxon>
        <taxon>Viridiplantae</taxon>
        <taxon>Streptophyta</taxon>
        <taxon>Embryophyta</taxon>
        <taxon>Tracheophyta</taxon>
        <taxon>Spermatophyta</taxon>
        <taxon>Magnoliopsida</taxon>
        <taxon>eudicotyledons</taxon>
        <taxon>Gunneridae</taxon>
        <taxon>Pentapetalae</taxon>
        <taxon>rosids</taxon>
        <taxon>fabids</taxon>
        <taxon>Fagales</taxon>
        <taxon>Myricaceae</taxon>
        <taxon>Morella</taxon>
    </lineage>
</organism>
<dbReference type="AlphaFoldDB" id="A0A6A1WLF2"/>
<accession>A0A6A1WLF2</accession>